<keyword evidence="3" id="KW-0732">Signal</keyword>
<sequence>MRFLCLLGFLALVAAQCANPRKRYEWRSMNNDQKLEYLRAVQCLQSLPAKGPVSAAKTRFDDFQAAHIALTDEIHLVGQFLPFHRLFIWLWETALNTECNYNGGIPYWDWTLDADGGLEKLKASPVFDPVYGFGGNGRNVDDYRGHFGNLSRSDSGGGCIQDGPFANYTLHLGPGTLVRDHCLQRALTSQYLFAVNSDAVANTTKQPTFERFRIELEGRTVTPTRKQHDGMHLTVGGEMGNRYSAAGDVHEDALFYCHHAKLDLLWWNWQLQDLDNRLFRISGRSTVDPPYEEVTLDFELKTVGLWPRNVTIREVMDIRTDFLCYTYV</sequence>
<dbReference type="PANTHER" id="PTHR11474:SF126">
    <property type="entry name" value="TYROSINASE-LIKE PROTEIN TYR-1-RELATED"/>
    <property type="match status" value="1"/>
</dbReference>
<comment type="caution">
    <text evidence="5">The sequence shown here is derived from an EMBL/GenBank/DDBJ whole genome shotgun (WGS) entry which is preliminary data.</text>
</comment>
<keyword evidence="6" id="KW-1185">Reference proteome</keyword>
<feature type="signal peptide" evidence="3">
    <location>
        <begin position="1"/>
        <end position="15"/>
    </location>
</feature>
<feature type="domain" description="Tyrosinase copper-binding" evidence="4">
    <location>
        <begin position="58"/>
        <end position="271"/>
    </location>
</feature>
<evidence type="ECO:0000313" key="6">
    <source>
        <dbReference type="Proteomes" id="UP001383192"/>
    </source>
</evidence>
<feature type="chain" id="PRO_5043653909" description="Tyrosinase copper-binding domain-containing protein" evidence="3">
    <location>
        <begin position="16"/>
        <end position="328"/>
    </location>
</feature>
<dbReference type="GO" id="GO:0046872">
    <property type="term" value="F:metal ion binding"/>
    <property type="evidence" value="ECO:0007669"/>
    <property type="project" value="UniProtKB-KW"/>
</dbReference>
<evidence type="ECO:0000256" key="2">
    <source>
        <dbReference type="ARBA" id="ARBA00023008"/>
    </source>
</evidence>
<evidence type="ECO:0000313" key="5">
    <source>
        <dbReference type="EMBL" id="KAK7049840.1"/>
    </source>
</evidence>
<dbReference type="EMBL" id="JAYKXP010000015">
    <property type="protein sequence ID" value="KAK7049840.1"/>
    <property type="molecule type" value="Genomic_DNA"/>
</dbReference>
<evidence type="ECO:0000256" key="1">
    <source>
        <dbReference type="ARBA" id="ARBA00022723"/>
    </source>
</evidence>
<dbReference type="InterPro" id="IPR002227">
    <property type="entry name" value="Tyrosinase_Cu-bd"/>
</dbReference>
<dbReference type="AlphaFoldDB" id="A0AAW0DF22"/>
<dbReference type="InterPro" id="IPR050316">
    <property type="entry name" value="Tyrosinase/Hemocyanin"/>
</dbReference>
<dbReference type="InterPro" id="IPR008922">
    <property type="entry name" value="Di-copper_centre_dom_sf"/>
</dbReference>
<dbReference type="Proteomes" id="UP001383192">
    <property type="component" value="Unassembled WGS sequence"/>
</dbReference>
<gene>
    <name evidence="5" type="ORF">VNI00_005270</name>
</gene>
<name>A0AAW0DF22_9AGAR</name>
<dbReference type="SUPFAM" id="SSF48056">
    <property type="entry name" value="Di-copper centre-containing domain"/>
    <property type="match status" value="1"/>
</dbReference>
<dbReference type="Pfam" id="PF00264">
    <property type="entry name" value="Tyrosinase"/>
    <property type="match status" value="1"/>
</dbReference>
<dbReference type="PANTHER" id="PTHR11474">
    <property type="entry name" value="TYROSINASE FAMILY MEMBER"/>
    <property type="match status" value="1"/>
</dbReference>
<reference evidence="5 6" key="1">
    <citation type="submission" date="2024-01" db="EMBL/GenBank/DDBJ databases">
        <title>A draft genome for a cacao thread blight-causing isolate of Paramarasmius palmivorus.</title>
        <authorList>
            <person name="Baruah I.K."/>
            <person name="Bukari Y."/>
            <person name="Amoako-Attah I."/>
            <person name="Meinhardt L.W."/>
            <person name="Bailey B.A."/>
            <person name="Cohen S.P."/>
        </authorList>
    </citation>
    <scope>NUCLEOTIDE SEQUENCE [LARGE SCALE GENOMIC DNA]</scope>
    <source>
        <strain evidence="5 6">GH-12</strain>
    </source>
</reference>
<keyword evidence="2" id="KW-0186">Copper</keyword>
<keyword evidence="1" id="KW-0479">Metal-binding</keyword>
<dbReference type="PRINTS" id="PR00092">
    <property type="entry name" value="TYROSINASE"/>
</dbReference>
<protein>
    <recommendedName>
        <fullName evidence="4">Tyrosinase copper-binding domain-containing protein</fullName>
    </recommendedName>
</protein>
<organism evidence="5 6">
    <name type="scientific">Paramarasmius palmivorus</name>
    <dbReference type="NCBI Taxonomy" id="297713"/>
    <lineage>
        <taxon>Eukaryota</taxon>
        <taxon>Fungi</taxon>
        <taxon>Dikarya</taxon>
        <taxon>Basidiomycota</taxon>
        <taxon>Agaricomycotina</taxon>
        <taxon>Agaricomycetes</taxon>
        <taxon>Agaricomycetidae</taxon>
        <taxon>Agaricales</taxon>
        <taxon>Marasmiineae</taxon>
        <taxon>Marasmiaceae</taxon>
        <taxon>Paramarasmius</taxon>
    </lineage>
</organism>
<evidence type="ECO:0000256" key="3">
    <source>
        <dbReference type="SAM" id="SignalP"/>
    </source>
</evidence>
<proteinExistence type="predicted"/>
<dbReference type="Gene3D" id="1.10.1280.10">
    <property type="entry name" value="Di-copper center containing domain from catechol oxidase"/>
    <property type="match status" value="1"/>
</dbReference>
<accession>A0AAW0DF22</accession>
<evidence type="ECO:0000259" key="4">
    <source>
        <dbReference type="Pfam" id="PF00264"/>
    </source>
</evidence>
<dbReference type="GO" id="GO:0016491">
    <property type="term" value="F:oxidoreductase activity"/>
    <property type="evidence" value="ECO:0007669"/>
    <property type="project" value="InterPro"/>
</dbReference>